<keyword evidence="9" id="KW-0931">ER-Golgi transport</keyword>
<keyword evidence="4 10" id="KW-0812">Transmembrane</keyword>
<evidence type="ECO:0000256" key="4">
    <source>
        <dbReference type="ARBA" id="ARBA00022692"/>
    </source>
</evidence>
<dbReference type="GO" id="GO:0005797">
    <property type="term" value="C:Golgi medial cisterna"/>
    <property type="evidence" value="ECO:0007669"/>
    <property type="project" value="TreeGrafter"/>
</dbReference>
<reference evidence="11 12" key="1">
    <citation type="journal article" date="2018" name="Nat. Ecol. Evol.">
        <title>Pezizomycetes genomes reveal the molecular basis of ectomycorrhizal truffle lifestyle.</title>
        <authorList>
            <person name="Murat C."/>
            <person name="Payen T."/>
            <person name="Noel B."/>
            <person name="Kuo A."/>
            <person name="Morin E."/>
            <person name="Chen J."/>
            <person name="Kohler A."/>
            <person name="Krizsan K."/>
            <person name="Balestrini R."/>
            <person name="Da Silva C."/>
            <person name="Montanini B."/>
            <person name="Hainaut M."/>
            <person name="Levati E."/>
            <person name="Barry K.W."/>
            <person name="Belfiori B."/>
            <person name="Cichocki N."/>
            <person name="Clum A."/>
            <person name="Dockter R.B."/>
            <person name="Fauchery L."/>
            <person name="Guy J."/>
            <person name="Iotti M."/>
            <person name="Le Tacon F."/>
            <person name="Lindquist E.A."/>
            <person name="Lipzen A."/>
            <person name="Malagnac F."/>
            <person name="Mello A."/>
            <person name="Molinier V."/>
            <person name="Miyauchi S."/>
            <person name="Poulain J."/>
            <person name="Riccioni C."/>
            <person name="Rubini A."/>
            <person name="Sitrit Y."/>
            <person name="Splivallo R."/>
            <person name="Traeger S."/>
            <person name="Wang M."/>
            <person name="Zifcakova L."/>
            <person name="Wipf D."/>
            <person name="Zambonelli A."/>
            <person name="Paolocci F."/>
            <person name="Nowrousian M."/>
            <person name="Ottonello S."/>
            <person name="Baldrian P."/>
            <person name="Spatafora J.W."/>
            <person name="Henrissat B."/>
            <person name="Nagy L.G."/>
            <person name="Aury J.M."/>
            <person name="Wincker P."/>
            <person name="Grigoriev I.V."/>
            <person name="Bonfante P."/>
            <person name="Martin F.M."/>
        </authorList>
    </citation>
    <scope>NUCLEOTIDE SEQUENCE [LARGE SCALE GENOMIC DNA]</scope>
    <source>
        <strain evidence="11 12">ATCC MYA-4762</strain>
    </source>
</reference>
<organism evidence="11 12">
    <name type="scientific">Terfezia boudieri ATCC MYA-4762</name>
    <dbReference type="NCBI Taxonomy" id="1051890"/>
    <lineage>
        <taxon>Eukaryota</taxon>
        <taxon>Fungi</taxon>
        <taxon>Dikarya</taxon>
        <taxon>Ascomycota</taxon>
        <taxon>Pezizomycotina</taxon>
        <taxon>Pezizomycetes</taxon>
        <taxon>Pezizales</taxon>
        <taxon>Pezizaceae</taxon>
        <taxon>Terfezia</taxon>
    </lineage>
</organism>
<dbReference type="GO" id="GO:0005484">
    <property type="term" value="F:SNAP receptor activity"/>
    <property type="evidence" value="ECO:0007669"/>
    <property type="project" value="TreeGrafter"/>
</dbReference>
<proteinExistence type="inferred from homology"/>
<dbReference type="GO" id="GO:0000139">
    <property type="term" value="C:Golgi membrane"/>
    <property type="evidence" value="ECO:0007669"/>
    <property type="project" value="UniProtKB-SubCell"/>
</dbReference>
<name>A0A3N4M5X5_9PEZI</name>
<dbReference type="Proteomes" id="UP000267821">
    <property type="component" value="Unassembled WGS sequence"/>
</dbReference>
<evidence type="ECO:0000256" key="10">
    <source>
        <dbReference type="SAM" id="Phobius"/>
    </source>
</evidence>
<evidence type="ECO:0000256" key="6">
    <source>
        <dbReference type="ARBA" id="ARBA00022989"/>
    </source>
</evidence>
<gene>
    <name evidence="11" type="ORF">L211DRAFT_818132</name>
</gene>
<evidence type="ECO:0000256" key="7">
    <source>
        <dbReference type="ARBA" id="ARBA00023034"/>
    </source>
</evidence>
<dbReference type="PANTHER" id="PTHR21094:SF2">
    <property type="entry name" value="GOLGI SNAP RECEPTOR COMPLEX MEMBER 1"/>
    <property type="match status" value="1"/>
</dbReference>
<dbReference type="GO" id="GO:0005801">
    <property type="term" value="C:cis-Golgi network"/>
    <property type="evidence" value="ECO:0007669"/>
    <property type="project" value="InterPro"/>
</dbReference>
<keyword evidence="3 9" id="KW-0813">Transport</keyword>
<dbReference type="Pfam" id="PF12352">
    <property type="entry name" value="V-SNARE_C"/>
    <property type="match status" value="1"/>
</dbReference>
<evidence type="ECO:0000313" key="11">
    <source>
        <dbReference type="EMBL" id="RPB28452.1"/>
    </source>
</evidence>
<keyword evidence="12" id="KW-1185">Reference proteome</keyword>
<keyword evidence="5 9" id="KW-0653">Protein transport</keyword>
<comment type="subcellular location">
    <subcellularLocation>
        <location evidence="1">Golgi apparatus membrane</location>
        <topology evidence="1">Single-pass type IV membrane protein</topology>
    </subcellularLocation>
</comment>
<dbReference type="GO" id="GO:0031201">
    <property type="term" value="C:SNARE complex"/>
    <property type="evidence" value="ECO:0007669"/>
    <property type="project" value="TreeGrafter"/>
</dbReference>
<dbReference type="GO" id="GO:0006906">
    <property type="term" value="P:vesicle fusion"/>
    <property type="evidence" value="ECO:0007669"/>
    <property type="project" value="TreeGrafter"/>
</dbReference>
<keyword evidence="6 10" id="KW-1133">Transmembrane helix</keyword>
<evidence type="ECO:0000256" key="5">
    <source>
        <dbReference type="ARBA" id="ARBA00022927"/>
    </source>
</evidence>
<dbReference type="GO" id="GO:0006888">
    <property type="term" value="P:endoplasmic reticulum to Golgi vesicle-mediated transport"/>
    <property type="evidence" value="ECO:0007669"/>
    <property type="project" value="InterPro"/>
</dbReference>
<dbReference type="STRING" id="1051890.A0A3N4M5X5"/>
<dbReference type="FunCoup" id="A0A3N4M5X5">
    <property type="interactions" value="878"/>
</dbReference>
<evidence type="ECO:0000256" key="1">
    <source>
        <dbReference type="ARBA" id="ARBA00004409"/>
    </source>
</evidence>
<keyword evidence="8 9" id="KW-0472">Membrane</keyword>
<dbReference type="OrthoDB" id="422156at2759"/>
<dbReference type="PANTHER" id="PTHR21094">
    <property type="entry name" value="GOS-28 SNARE- RELATED"/>
    <property type="match status" value="1"/>
</dbReference>
<feature type="transmembrane region" description="Helical" evidence="10">
    <location>
        <begin position="202"/>
        <end position="219"/>
    </location>
</feature>
<dbReference type="GO" id="GO:0048219">
    <property type="term" value="P:inter-Golgi cisterna vesicle-mediated transport"/>
    <property type="evidence" value="ECO:0007669"/>
    <property type="project" value="TreeGrafter"/>
</dbReference>
<evidence type="ECO:0000256" key="9">
    <source>
        <dbReference type="PIRNR" id="PIRNR027109"/>
    </source>
</evidence>
<dbReference type="GO" id="GO:0015031">
    <property type="term" value="P:protein transport"/>
    <property type="evidence" value="ECO:0007669"/>
    <property type="project" value="UniProtKB-KW"/>
</dbReference>
<dbReference type="InterPro" id="IPR023601">
    <property type="entry name" value="Golgi_SNAP_su1"/>
</dbReference>
<comment type="function">
    <text evidence="9">Involved in transport from the ER to the Golgi apparatus as well as in intra-Golgi transport. It belongs to a super-family of proteins called t-SNAREs or soluble NSF (N-ethylmaleimide-sensitive factor) attachment protein receptor.</text>
</comment>
<comment type="similarity">
    <text evidence="2 9">Belongs to the GOSR1 family.</text>
</comment>
<accession>A0A3N4M5X5</accession>
<protein>
    <recommendedName>
        <fullName evidence="9">Golgi SNAP receptor complex member 1</fullName>
    </recommendedName>
</protein>
<evidence type="ECO:0000256" key="8">
    <source>
        <dbReference type="ARBA" id="ARBA00023136"/>
    </source>
</evidence>
<keyword evidence="7 9" id="KW-0333">Golgi apparatus</keyword>
<dbReference type="EMBL" id="ML121529">
    <property type="protein sequence ID" value="RPB28452.1"/>
    <property type="molecule type" value="Genomic_DNA"/>
</dbReference>
<comment type="subunit">
    <text evidence="9">Component of several multiprotein Golgi SNARE complexes.</text>
</comment>
<dbReference type="InParanoid" id="A0A3N4M5X5"/>
<evidence type="ECO:0000256" key="2">
    <source>
        <dbReference type="ARBA" id="ARBA00008473"/>
    </source>
</evidence>
<dbReference type="PIRSF" id="PIRSF027109">
    <property type="entry name" value="Golgi_SNARE"/>
    <property type="match status" value="1"/>
</dbReference>
<sequence length="220" mass="25117">MSLGWAQLRQQARSLESQTENLFHSYSSLVSPSLPLKPSDDEVRLEQQIQEILHKRETTIASLSRTLESESGVNSSAAKLQNLVRHKEILTDHNKEFQRIKNNIHSARERASLLSNVRNDIDQFHSASREDAEFLLDERNRLDNSHNMADSVLSQAYAINQSFADQRAMLGNINRRVMYAASQIPGINTIISKINTRKKRDSVILAVLISICFLLVIYFR</sequence>
<evidence type="ECO:0000313" key="12">
    <source>
        <dbReference type="Proteomes" id="UP000267821"/>
    </source>
</evidence>
<dbReference type="AlphaFoldDB" id="A0A3N4M5X5"/>
<evidence type="ECO:0000256" key="3">
    <source>
        <dbReference type="ARBA" id="ARBA00022448"/>
    </source>
</evidence>